<organism evidence="2 3">
    <name type="scientific">Castilleja foliolosa</name>
    <dbReference type="NCBI Taxonomy" id="1961234"/>
    <lineage>
        <taxon>Eukaryota</taxon>
        <taxon>Viridiplantae</taxon>
        <taxon>Streptophyta</taxon>
        <taxon>Embryophyta</taxon>
        <taxon>Tracheophyta</taxon>
        <taxon>Spermatophyta</taxon>
        <taxon>Magnoliopsida</taxon>
        <taxon>eudicotyledons</taxon>
        <taxon>Gunneridae</taxon>
        <taxon>Pentapetalae</taxon>
        <taxon>asterids</taxon>
        <taxon>lamiids</taxon>
        <taxon>Lamiales</taxon>
        <taxon>Orobanchaceae</taxon>
        <taxon>Pedicularideae</taxon>
        <taxon>Castillejinae</taxon>
        <taxon>Castilleja</taxon>
    </lineage>
</organism>
<feature type="signal peptide" evidence="1">
    <location>
        <begin position="1"/>
        <end position="16"/>
    </location>
</feature>
<proteinExistence type="predicted"/>
<dbReference type="Gene3D" id="1.10.2080.10">
    <property type="entry name" value="Insect odorant-binding protein A10/Ejaculatory bulb-specific protein 3"/>
    <property type="match status" value="1"/>
</dbReference>
<dbReference type="Proteomes" id="UP001632038">
    <property type="component" value="Unassembled WGS sequence"/>
</dbReference>
<dbReference type="EMBL" id="JAVIJP010000423">
    <property type="protein sequence ID" value="KAL3613013.1"/>
    <property type="molecule type" value="Genomic_DNA"/>
</dbReference>
<dbReference type="PANTHER" id="PTHR11257:SF13">
    <property type="entry name" value="GEO07322P1"/>
    <property type="match status" value="1"/>
</dbReference>
<gene>
    <name evidence="2" type="primary">CSP6</name>
    <name evidence="2" type="ORF">CASFOL_043147</name>
</gene>
<evidence type="ECO:0000256" key="1">
    <source>
        <dbReference type="SAM" id="SignalP"/>
    </source>
</evidence>
<evidence type="ECO:0000313" key="3">
    <source>
        <dbReference type="Proteomes" id="UP001632038"/>
    </source>
</evidence>
<dbReference type="AlphaFoldDB" id="A0ABD3B6N1"/>
<dbReference type="InterPro" id="IPR005055">
    <property type="entry name" value="A10/PebIII"/>
</dbReference>
<keyword evidence="1" id="KW-0732">Signal</keyword>
<dbReference type="InterPro" id="IPR036682">
    <property type="entry name" value="OS_D_A10/PebIII_sf"/>
</dbReference>
<accession>A0ABD3B6N1</accession>
<name>A0ABD3B6N1_9LAMI</name>
<evidence type="ECO:0000313" key="2">
    <source>
        <dbReference type="EMBL" id="KAL3613013.1"/>
    </source>
</evidence>
<keyword evidence="3" id="KW-1185">Reference proteome</keyword>
<sequence length="112" mass="12473">MKCLIILSMVALAVTAETYPADHDDLDIENVVSNDDLLLSYNTCFTDKAPCSEIPAFFKPRARSVLKAQKHIMRRYVEGLKQKYPEEFGAFVKKFDPANKYTAALAAAIANA</sequence>
<comment type="caution">
    <text evidence="2">The sequence shown here is derived from an EMBL/GenBank/DDBJ whole genome shotgun (WGS) entry which is preliminary data.</text>
</comment>
<reference evidence="3" key="1">
    <citation type="journal article" date="2024" name="IScience">
        <title>Strigolactones Initiate the Formation of Haustorium-like Structures in Castilleja.</title>
        <authorList>
            <person name="Buerger M."/>
            <person name="Peterson D."/>
            <person name="Chory J."/>
        </authorList>
    </citation>
    <scope>NUCLEOTIDE SEQUENCE [LARGE SCALE GENOMIC DNA]</scope>
</reference>
<dbReference type="Pfam" id="PF03392">
    <property type="entry name" value="OS-D"/>
    <property type="match status" value="1"/>
</dbReference>
<feature type="chain" id="PRO_5044772918" evidence="1">
    <location>
        <begin position="17"/>
        <end position="112"/>
    </location>
</feature>
<protein>
    <submittedName>
        <fullName evidence="2">Insect pheromone-binding, A10/OS-D</fullName>
    </submittedName>
</protein>
<dbReference type="PANTHER" id="PTHR11257">
    <property type="entry name" value="CHEMOSENSORY PROTEIN-RELATED"/>
    <property type="match status" value="1"/>
</dbReference>
<dbReference type="SUPFAM" id="SSF100910">
    <property type="entry name" value="Chemosensory protein Csp2"/>
    <property type="match status" value="1"/>
</dbReference>